<evidence type="ECO:0000256" key="5">
    <source>
        <dbReference type="RuleBase" id="RU367124"/>
    </source>
</evidence>
<evidence type="ECO:0000313" key="6">
    <source>
        <dbReference type="EMBL" id="GMF11875.1"/>
    </source>
</evidence>
<evidence type="ECO:0000256" key="3">
    <source>
        <dbReference type="ARBA" id="ARBA00022525"/>
    </source>
</evidence>
<proteinExistence type="inferred from homology"/>
<protein>
    <recommendedName>
        <fullName evidence="5">RxLR effector protein</fullName>
    </recommendedName>
</protein>
<dbReference type="Pfam" id="PF16810">
    <property type="entry name" value="RXLR"/>
    <property type="match status" value="1"/>
</dbReference>
<dbReference type="InterPro" id="IPR031825">
    <property type="entry name" value="RXLR"/>
</dbReference>
<reference evidence="6" key="1">
    <citation type="submission" date="2023-04" db="EMBL/GenBank/DDBJ databases">
        <title>Phytophthora lilii NBRC 32176.</title>
        <authorList>
            <person name="Ichikawa N."/>
            <person name="Sato H."/>
            <person name="Tonouchi N."/>
        </authorList>
    </citation>
    <scope>NUCLEOTIDE SEQUENCE</scope>
    <source>
        <strain evidence="6">NBRC 32176</strain>
    </source>
</reference>
<evidence type="ECO:0000256" key="2">
    <source>
        <dbReference type="ARBA" id="ARBA00010400"/>
    </source>
</evidence>
<comment type="similarity">
    <text evidence="2 5">Belongs to the RxLR effector family.</text>
</comment>
<organism evidence="6 7">
    <name type="scientific">Phytophthora lilii</name>
    <dbReference type="NCBI Taxonomy" id="2077276"/>
    <lineage>
        <taxon>Eukaryota</taxon>
        <taxon>Sar</taxon>
        <taxon>Stramenopiles</taxon>
        <taxon>Oomycota</taxon>
        <taxon>Peronosporomycetes</taxon>
        <taxon>Peronosporales</taxon>
        <taxon>Peronosporaceae</taxon>
        <taxon>Phytophthora</taxon>
    </lineage>
</organism>
<sequence length="112" mass="12293">MRLLLWVLLATLIALFASTEATPSTIVDVKTSKAAALENEPTINTGTEGARRLRRSAEKIADDGNDSVNEDERDLASELAVAIRNVLGSRLARIQSNSFWNMYRLGETPTTM</sequence>
<keyword evidence="7" id="KW-1185">Reference proteome</keyword>
<keyword evidence="3 5" id="KW-0964">Secreted</keyword>
<comment type="function">
    <text evidence="5">Effector that suppresses plant defense responses during pathogen infection.</text>
</comment>
<keyword evidence="4 5" id="KW-0732">Signal</keyword>
<gene>
    <name evidence="6" type="ORF">Plil01_000254400</name>
</gene>
<accession>A0A9W6TFY3</accession>
<name>A0A9W6TFY3_9STRA</name>
<feature type="chain" id="PRO_5044988300" description="RxLR effector protein" evidence="5">
    <location>
        <begin position="22"/>
        <end position="112"/>
    </location>
</feature>
<comment type="domain">
    <text evidence="5">The RxLR-dEER motif acts to carry the protein into the host cell cytoplasm through binding to cell surface phosphatidylinositol-3-phosphate.</text>
</comment>
<evidence type="ECO:0000256" key="1">
    <source>
        <dbReference type="ARBA" id="ARBA00004613"/>
    </source>
</evidence>
<comment type="caution">
    <text evidence="6">The sequence shown here is derived from an EMBL/GenBank/DDBJ whole genome shotgun (WGS) entry which is preliminary data.</text>
</comment>
<feature type="signal peptide" evidence="5">
    <location>
        <begin position="1"/>
        <end position="21"/>
    </location>
</feature>
<dbReference type="AlphaFoldDB" id="A0A9W6TFY3"/>
<comment type="subcellular location">
    <subcellularLocation>
        <location evidence="1 5">Secreted</location>
    </subcellularLocation>
</comment>
<evidence type="ECO:0000313" key="7">
    <source>
        <dbReference type="Proteomes" id="UP001165083"/>
    </source>
</evidence>
<evidence type="ECO:0000256" key="4">
    <source>
        <dbReference type="ARBA" id="ARBA00022729"/>
    </source>
</evidence>
<dbReference type="Proteomes" id="UP001165083">
    <property type="component" value="Unassembled WGS sequence"/>
</dbReference>
<dbReference type="EMBL" id="BSXW01000091">
    <property type="protein sequence ID" value="GMF11875.1"/>
    <property type="molecule type" value="Genomic_DNA"/>
</dbReference>